<organism evidence="1 2">
    <name type="scientific">Candidatus Roizmanbacteria bacterium RIFCSPLOWO2_01_FULL_41_22</name>
    <dbReference type="NCBI Taxonomy" id="1802067"/>
    <lineage>
        <taxon>Bacteria</taxon>
        <taxon>Candidatus Roizmaniibacteriota</taxon>
    </lineage>
</organism>
<dbReference type="SUPFAM" id="SSF143100">
    <property type="entry name" value="TTHA1013/TTHA0281-like"/>
    <property type="match status" value="1"/>
</dbReference>
<name>A0A1F7J745_9BACT</name>
<evidence type="ECO:0000313" key="1">
    <source>
        <dbReference type="EMBL" id="OGK51431.1"/>
    </source>
</evidence>
<reference evidence="1 2" key="1">
    <citation type="journal article" date="2016" name="Nat. Commun.">
        <title>Thousands of microbial genomes shed light on interconnected biogeochemical processes in an aquifer system.</title>
        <authorList>
            <person name="Anantharaman K."/>
            <person name="Brown C.T."/>
            <person name="Hug L.A."/>
            <person name="Sharon I."/>
            <person name="Castelle C.J."/>
            <person name="Probst A.J."/>
            <person name="Thomas B.C."/>
            <person name="Singh A."/>
            <person name="Wilkins M.J."/>
            <person name="Karaoz U."/>
            <person name="Brodie E.L."/>
            <person name="Williams K.H."/>
            <person name="Hubbard S.S."/>
            <person name="Banfield J.F."/>
        </authorList>
    </citation>
    <scope>NUCLEOTIDE SEQUENCE [LARGE SCALE GENOMIC DNA]</scope>
</reference>
<evidence type="ECO:0008006" key="3">
    <source>
        <dbReference type="Google" id="ProtNLM"/>
    </source>
</evidence>
<proteinExistence type="predicted"/>
<dbReference type="Proteomes" id="UP000176480">
    <property type="component" value="Unassembled WGS sequence"/>
</dbReference>
<accession>A0A1F7J745</accession>
<dbReference type="AlphaFoldDB" id="A0A1F7J745"/>
<dbReference type="Gene3D" id="3.30.160.250">
    <property type="match status" value="1"/>
</dbReference>
<protein>
    <recommendedName>
        <fullName evidence="3">HicB-like antitoxin of toxin-antitoxin system domain-containing protein</fullName>
    </recommendedName>
</protein>
<dbReference type="InterPro" id="IPR035069">
    <property type="entry name" value="TTHA1013/TTHA0281-like"/>
</dbReference>
<evidence type="ECO:0000313" key="2">
    <source>
        <dbReference type="Proteomes" id="UP000176480"/>
    </source>
</evidence>
<sequence>MKTTILRYNVVIRKEGDFYIADVPTLGISDFGKSINEARKNVEGAIEVHLQGLTKIGEEVPRQDTQEEVYFSQVTVTAPKNIKFSF</sequence>
<gene>
    <name evidence="1" type="ORF">A2966_03120</name>
</gene>
<dbReference type="EMBL" id="MGAR01000029">
    <property type="protein sequence ID" value="OGK51431.1"/>
    <property type="molecule type" value="Genomic_DNA"/>
</dbReference>
<comment type="caution">
    <text evidence="1">The sequence shown here is derived from an EMBL/GenBank/DDBJ whole genome shotgun (WGS) entry which is preliminary data.</text>
</comment>
<dbReference type="STRING" id="1802067.A2966_03120"/>